<dbReference type="AlphaFoldDB" id="A0AAD7ZCD7"/>
<dbReference type="GO" id="GO:0005736">
    <property type="term" value="C:RNA polymerase I complex"/>
    <property type="evidence" value="ECO:0007669"/>
    <property type="project" value="TreeGrafter"/>
</dbReference>
<dbReference type="InterPro" id="IPR007081">
    <property type="entry name" value="RNA_pol_Rpb1_5"/>
</dbReference>
<keyword evidence="4" id="KW-0808">Transferase</keyword>
<protein>
    <recommendedName>
        <fullName evidence="2">DNA-directed RNA polymerase</fullName>
        <ecNumber evidence="2">2.7.7.6</ecNumber>
    </recommendedName>
</protein>
<evidence type="ECO:0000256" key="5">
    <source>
        <dbReference type="ARBA" id="ARBA00022695"/>
    </source>
</evidence>
<keyword evidence="6" id="KW-0804">Transcription</keyword>
<sequence>MAGREGLIDTAVKTSRSGYLQRCLVKHLEGVKVCYDSTVRDSDGSVLQFRYGEDGKDVTKAQFLKKKQLPFLADNSKAVLSVPVSEMNDSDTSALIAQRTKQIRKWKKKHGDPLQRERRLSAFTLTRRSKAVQMICDMWVNADSETLERYHEESQPCPDPVSADFVVGRDFGALTEQLEELMNEHMGNSPRRQKKEFHKLMSIKSLLSACHPGDPVGVLAAQSIGEPSTQMTLNTFHFAGRGEMNVTLGIPRLRELLMTASVNIKTPYMDVPLKCSVKKANKLKLQLCRVTVADVLQYINVNSRLKIDGTREHVYKLHLQFLPRYAYKSVFSVKPSDILKHVENVFFKSFFMHLHKIWKIKTKLLQLFIQREWELTDRLQKTTREGLEQEQPEKIRTDIGEDHESSDEEEENEDDDATLSRSKQRHKENQEYEEPEEEEMDQSSEDEESKDDLTLHEEEDNEEIAREISNKAEVSSDVRKKKVLELPFATDYKYDVDKELWCELTFCVPVKYEWLHLTAPFRQVASNSVVTEVPHIKRAVVTEQFSLRTEGINLQ</sequence>
<feature type="compositionally biased region" description="Acidic residues" evidence="7">
    <location>
        <begin position="431"/>
        <end position="450"/>
    </location>
</feature>
<feature type="non-terminal residue" evidence="9">
    <location>
        <position position="555"/>
    </location>
</feature>
<dbReference type="SUPFAM" id="SSF64484">
    <property type="entry name" value="beta and beta-prime subunits of DNA dependent RNA-polymerase"/>
    <property type="match status" value="1"/>
</dbReference>
<comment type="caution">
    <text evidence="9">The sequence shown here is derived from an EMBL/GenBank/DDBJ whole genome shotgun (WGS) entry which is preliminary data.</text>
</comment>
<dbReference type="GO" id="GO:0003899">
    <property type="term" value="F:DNA-directed RNA polymerase activity"/>
    <property type="evidence" value="ECO:0007669"/>
    <property type="project" value="UniProtKB-EC"/>
</dbReference>
<name>A0AAD7ZCD7_DIPPU</name>
<dbReference type="GO" id="GO:0006351">
    <property type="term" value="P:DNA-templated transcription"/>
    <property type="evidence" value="ECO:0007669"/>
    <property type="project" value="InterPro"/>
</dbReference>
<comment type="similarity">
    <text evidence="1">Belongs to the RNA polymerase beta' chain family.</text>
</comment>
<feature type="region of interest" description="Disordered" evidence="7">
    <location>
        <begin position="383"/>
        <end position="462"/>
    </location>
</feature>
<feature type="domain" description="RNA polymerase Rpb1" evidence="8">
    <location>
        <begin position="1"/>
        <end position="523"/>
    </location>
</feature>
<reference evidence="9" key="2">
    <citation type="submission" date="2023-05" db="EMBL/GenBank/DDBJ databases">
        <authorList>
            <person name="Fouks B."/>
        </authorList>
    </citation>
    <scope>NUCLEOTIDE SEQUENCE</scope>
    <source>
        <strain evidence="9">Stay&amp;Tobe</strain>
        <tissue evidence="9">Testes</tissue>
    </source>
</reference>
<keyword evidence="3" id="KW-0240">DNA-directed RNA polymerase</keyword>
<evidence type="ECO:0000313" key="10">
    <source>
        <dbReference type="Proteomes" id="UP001233999"/>
    </source>
</evidence>
<evidence type="ECO:0000256" key="7">
    <source>
        <dbReference type="SAM" id="MobiDB-lite"/>
    </source>
</evidence>
<dbReference type="EC" id="2.7.7.6" evidence="2"/>
<dbReference type="InterPro" id="IPR045867">
    <property type="entry name" value="DNA-dir_RpoC_beta_prime"/>
</dbReference>
<feature type="compositionally biased region" description="Basic and acidic residues" evidence="7">
    <location>
        <begin position="383"/>
        <end position="403"/>
    </location>
</feature>
<dbReference type="GO" id="GO:0003677">
    <property type="term" value="F:DNA binding"/>
    <property type="evidence" value="ECO:0007669"/>
    <property type="project" value="InterPro"/>
</dbReference>
<dbReference type="PANTHER" id="PTHR19376:SF11">
    <property type="entry name" value="DNA-DIRECTED RNA POLYMERASE I SUBUNIT RPA1"/>
    <property type="match status" value="1"/>
</dbReference>
<dbReference type="PANTHER" id="PTHR19376">
    <property type="entry name" value="DNA-DIRECTED RNA POLYMERASE"/>
    <property type="match status" value="1"/>
</dbReference>
<dbReference type="EMBL" id="JASPKZ010009349">
    <property type="protein sequence ID" value="KAJ9577717.1"/>
    <property type="molecule type" value="Genomic_DNA"/>
</dbReference>
<gene>
    <name evidence="9" type="ORF">L9F63_005710</name>
</gene>
<proteinExistence type="inferred from homology"/>
<keyword evidence="10" id="KW-1185">Reference proteome</keyword>
<accession>A0AAD7ZCD7</accession>
<evidence type="ECO:0000256" key="6">
    <source>
        <dbReference type="ARBA" id="ARBA00023163"/>
    </source>
</evidence>
<dbReference type="Gene3D" id="3.30.70.2850">
    <property type="match status" value="1"/>
</dbReference>
<evidence type="ECO:0000256" key="3">
    <source>
        <dbReference type="ARBA" id="ARBA00022478"/>
    </source>
</evidence>
<evidence type="ECO:0000256" key="1">
    <source>
        <dbReference type="ARBA" id="ARBA00006460"/>
    </source>
</evidence>
<evidence type="ECO:0000259" key="8">
    <source>
        <dbReference type="Pfam" id="PF04998"/>
    </source>
</evidence>
<evidence type="ECO:0000256" key="2">
    <source>
        <dbReference type="ARBA" id="ARBA00012418"/>
    </source>
</evidence>
<evidence type="ECO:0000313" key="9">
    <source>
        <dbReference type="EMBL" id="KAJ9577717.1"/>
    </source>
</evidence>
<feature type="compositionally biased region" description="Acidic residues" evidence="7">
    <location>
        <begin position="404"/>
        <end position="417"/>
    </location>
</feature>
<dbReference type="Pfam" id="PF04998">
    <property type="entry name" value="RNA_pol_Rpb1_5"/>
    <property type="match status" value="1"/>
</dbReference>
<dbReference type="Proteomes" id="UP001233999">
    <property type="component" value="Unassembled WGS sequence"/>
</dbReference>
<organism evidence="9 10">
    <name type="scientific">Diploptera punctata</name>
    <name type="common">Pacific beetle cockroach</name>
    <dbReference type="NCBI Taxonomy" id="6984"/>
    <lineage>
        <taxon>Eukaryota</taxon>
        <taxon>Metazoa</taxon>
        <taxon>Ecdysozoa</taxon>
        <taxon>Arthropoda</taxon>
        <taxon>Hexapoda</taxon>
        <taxon>Insecta</taxon>
        <taxon>Pterygota</taxon>
        <taxon>Neoptera</taxon>
        <taxon>Polyneoptera</taxon>
        <taxon>Dictyoptera</taxon>
        <taxon>Blattodea</taxon>
        <taxon>Blaberoidea</taxon>
        <taxon>Blaberidae</taxon>
        <taxon>Diplopterinae</taxon>
        <taxon>Diploptera</taxon>
    </lineage>
</organism>
<evidence type="ECO:0000256" key="4">
    <source>
        <dbReference type="ARBA" id="ARBA00022679"/>
    </source>
</evidence>
<keyword evidence="5" id="KW-0548">Nucleotidyltransferase</keyword>
<dbReference type="Gene3D" id="1.10.357.120">
    <property type="match status" value="1"/>
</dbReference>
<reference evidence="9" key="1">
    <citation type="journal article" date="2023" name="IScience">
        <title>Live-bearing cockroach genome reveals convergent evolutionary mechanisms linked to viviparity in insects and beyond.</title>
        <authorList>
            <person name="Fouks B."/>
            <person name="Harrison M.C."/>
            <person name="Mikhailova A.A."/>
            <person name="Marchal E."/>
            <person name="English S."/>
            <person name="Carruthers M."/>
            <person name="Jennings E.C."/>
            <person name="Chiamaka E.L."/>
            <person name="Frigard R.A."/>
            <person name="Pippel M."/>
            <person name="Attardo G.M."/>
            <person name="Benoit J.B."/>
            <person name="Bornberg-Bauer E."/>
            <person name="Tobe S.S."/>
        </authorList>
    </citation>
    <scope>NUCLEOTIDE SEQUENCE</scope>
    <source>
        <strain evidence="9">Stay&amp;Tobe</strain>
    </source>
</reference>
<dbReference type="Gene3D" id="6.10.250.2940">
    <property type="match status" value="1"/>
</dbReference>